<protein>
    <submittedName>
        <fullName evidence="2">TIGR03086 family metal-binding protein</fullName>
    </submittedName>
</protein>
<organism evidence="2 3">
    <name type="scientific">Salininema proteolyticum</name>
    <dbReference type="NCBI Taxonomy" id="1607685"/>
    <lineage>
        <taxon>Bacteria</taxon>
        <taxon>Bacillati</taxon>
        <taxon>Actinomycetota</taxon>
        <taxon>Actinomycetes</taxon>
        <taxon>Glycomycetales</taxon>
        <taxon>Glycomycetaceae</taxon>
        <taxon>Salininema</taxon>
    </lineage>
</organism>
<dbReference type="EMBL" id="JBHSDK010000021">
    <property type="protein sequence ID" value="MFC4336476.1"/>
    <property type="molecule type" value="Genomic_DNA"/>
</dbReference>
<gene>
    <name evidence="2" type="ORF">ACFPET_14830</name>
</gene>
<dbReference type="InterPro" id="IPR017520">
    <property type="entry name" value="CHP03086"/>
</dbReference>
<dbReference type="Gene3D" id="1.20.120.450">
    <property type="entry name" value="dinb family like domain"/>
    <property type="match status" value="1"/>
</dbReference>
<evidence type="ECO:0000313" key="3">
    <source>
        <dbReference type="Proteomes" id="UP001595823"/>
    </source>
</evidence>
<keyword evidence="3" id="KW-1185">Reference proteome</keyword>
<proteinExistence type="predicted"/>
<reference evidence="3" key="1">
    <citation type="journal article" date="2019" name="Int. J. Syst. Evol. Microbiol.">
        <title>The Global Catalogue of Microorganisms (GCM) 10K type strain sequencing project: providing services to taxonomists for standard genome sequencing and annotation.</title>
        <authorList>
            <consortium name="The Broad Institute Genomics Platform"/>
            <consortium name="The Broad Institute Genome Sequencing Center for Infectious Disease"/>
            <person name="Wu L."/>
            <person name="Ma J."/>
        </authorList>
    </citation>
    <scope>NUCLEOTIDE SEQUENCE [LARGE SCALE GENOMIC DNA]</scope>
    <source>
        <strain evidence="3">IBRC-M 10908</strain>
    </source>
</reference>
<feature type="domain" description="Mycothiol-dependent maleylpyruvate isomerase metal-binding" evidence="1">
    <location>
        <begin position="11"/>
        <end position="132"/>
    </location>
</feature>
<name>A0ABV8U1L4_9ACTN</name>
<dbReference type="InterPro" id="IPR017517">
    <property type="entry name" value="Maleyloyr_isom"/>
</dbReference>
<dbReference type="Pfam" id="PF11716">
    <property type="entry name" value="MDMPI_N"/>
    <property type="match status" value="1"/>
</dbReference>
<evidence type="ECO:0000259" key="1">
    <source>
        <dbReference type="Pfam" id="PF11716"/>
    </source>
</evidence>
<accession>A0ABV8U1L4</accession>
<sequence>MNKPAMDFKPVTDGVTALLPGIDDSRMSDRTPCEEFTLGAVINHMLGLTWVFADAANKVRGPHTDSPPTAPPSAPEAEWRTVLPIRLDALAQAWAAPEAWEGEATAGGVTMPAEIMGLVALNEVTVHGWDLARATGQEYELDPEIVKTLTEFVAQDADDQAAREGIFGPAVRVPEDAPPLDRLIGLTGRDPEWSRS</sequence>
<dbReference type="InterPro" id="IPR024344">
    <property type="entry name" value="MDMPI_metal-binding"/>
</dbReference>
<dbReference type="NCBIfam" id="TIGR03086">
    <property type="entry name" value="TIGR03086 family metal-binding protein"/>
    <property type="match status" value="1"/>
</dbReference>
<dbReference type="InterPro" id="IPR034660">
    <property type="entry name" value="DinB/YfiT-like"/>
</dbReference>
<dbReference type="RefSeq" id="WP_380622456.1">
    <property type="nucleotide sequence ID" value="NZ_JBHSDK010000021.1"/>
</dbReference>
<dbReference type="NCBIfam" id="TIGR03083">
    <property type="entry name" value="maleylpyruvate isomerase family mycothiol-dependent enzyme"/>
    <property type="match status" value="1"/>
</dbReference>
<dbReference type="Proteomes" id="UP001595823">
    <property type="component" value="Unassembled WGS sequence"/>
</dbReference>
<comment type="caution">
    <text evidence="2">The sequence shown here is derived from an EMBL/GenBank/DDBJ whole genome shotgun (WGS) entry which is preliminary data.</text>
</comment>
<dbReference type="SUPFAM" id="SSF109854">
    <property type="entry name" value="DinB/YfiT-like putative metalloenzymes"/>
    <property type="match status" value="1"/>
</dbReference>
<evidence type="ECO:0000313" key="2">
    <source>
        <dbReference type="EMBL" id="MFC4336476.1"/>
    </source>
</evidence>